<reference evidence="3 5" key="2">
    <citation type="submission" date="2018-12" db="EMBL/GenBank/DDBJ databases">
        <title>Legionella sp,whole genome shotgun sequence.</title>
        <authorList>
            <person name="Wu H."/>
        </authorList>
    </citation>
    <scope>NUCLEOTIDE SEQUENCE [LARGE SCALE GENOMIC DNA]</scope>
    <source>
        <strain evidence="5">km489</strain>
        <strain evidence="3">Km489</strain>
    </source>
</reference>
<reference evidence="2 4" key="1">
    <citation type="submission" date="2018-05" db="EMBL/GenBank/DDBJ databases">
        <title>Legionella qingyii sp.nov., whole genome shotgun sequence.</title>
        <authorList>
            <person name="Wu H."/>
            <person name="Zhu Q."/>
            <person name="Hu C."/>
        </authorList>
    </citation>
    <scope>NUCLEOTIDE SEQUENCE [LARGE SCALE GENOMIC DNA]</scope>
    <source>
        <strain evidence="2 4">HEB18</strain>
    </source>
</reference>
<organism evidence="2 4">
    <name type="scientific">Legionella qingyii</name>
    <dbReference type="NCBI Taxonomy" id="2184757"/>
    <lineage>
        <taxon>Bacteria</taxon>
        <taxon>Pseudomonadati</taxon>
        <taxon>Pseudomonadota</taxon>
        <taxon>Gammaproteobacteria</taxon>
        <taxon>Legionellales</taxon>
        <taxon>Legionellaceae</taxon>
        <taxon>Legionella</taxon>
    </lineage>
</organism>
<name>A0A317U2A1_9GAMM</name>
<evidence type="ECO:0000313" key="2">
    <source>
        <dbReference type="EMBL" id="PWY55355.1"/>
    </source>
</evidence>
<evidence type="ECO:0000313" key="3">
    <source>
        <dbReference type="EMBL" id="RUR21245.1"/>
    </source>
</evidence>
<dbReference type="Proteomes" id="UP000287374">
    <property type="component" value="Unassembled WGS sequence"/>
</dbReference>
<dbReference type="EMBL" id="RZGX01000018">
    <property type="protein sequence ID" value="RUR21245.1"/>
    <property type="molecule type" value="Genomic_DNA"/>
</dbReference>
<accession>A0A317U2A1</accession>
<dbReference type="AlphaFoldDB" id="A0A317U2A1"/>
<evidence type="ECO:0000313" key="4">
    <source>
        <dbReference type="Proteomes" id="UP000247152"/>
    </source>
</evidence>
<feature type="transmembrane region" description="Helical" evidence="1">
    <location>
        <begin position="20"/>
        <end position="44"/>
    </location>
</feature>
<evidence type="ECO:0008006" key="6">
    <source>
        <dbReference type="Google" id="ProtNLM"/>
    </source>
</evidence>
<dbReference type="Proteomes" id="UP000247152">
    <property type="component" value="Unassembled WGS sequence"/>
</dbReference>
<keyword evidence="1" id="KW-0812">Transmembrane</keyword>
<gene>
    <name evidence="2" type="ORF">DGG96_12035</name>
    <name evidence="3" type="ORF">ELY20_13140</name>
</gene>
<dbReference type="RefSeq" id="WP_110142911.1">
    <property type="nucleotide sequence ID" value="NZ_QHJG01000019.1"/>
</dbReference>
<dbReference type="OrthoDB" id="5637109at2"/>
<protein>
    <recommendedName>
        <fullName evidence="6">Fimbrial assembly protein</fullName>
    </recommendedName>
</protein>
<evidence type="ECO:0000313" key="5">
    <source>
        <dbReference type="Proteomes" id="UP000287374"/>
    </source>
</evidence>
<proteinExistence type="predicted"/>
<keyword evidence="5" id="KW-1185">Reference proteome</keyword>
<dbReference type="EMBL" id="QHJG01000019">
    <property type="protein sequence ID" value="PWY55355.1"/>
    <property type="molecule type" value="Genomic_DNA"/>
</dbReference>
<sequence length="215" mass="24350">MSQSINFLKGLPKSSSRLPASLMGLIVLITLVSLAIISVVLELINFQAYKSLRMAQKSLLYAQEDYKKMTKDYPLLVSDIPFVTRVKNLEKKLQAKKVELNSLEHLVVRRGFSEYMFDLAQTTSNTLWLNQIQIDHDSNNITLNGYAIHPDSVSELMSQLSTTNSFKNVIFKLFFVKTIKNHPYLKFSIATYALGSQEEAIPEQTAQDQKAQGVQ</sequence>
<keyword evidence="1" id="KW-1133">Transmembrane helix</keyword>
<dbReference type="Pfam" id="PF05137">
    <property type="entry name" value="PilN"/>
    <property type="match status" value="1"/>
</dbReference>
<keyword evidence="1" id="KW-0472">Membrane</keyword>
<dbReference type="InterPro" id="IPR007813">
    <property type="entry name" value="PilN"/>
</dbReference>
<evidence type="ECO:0000256" key="1">
    <source>
        <dbReference type="SAM" id="Phobius"/>
    </source>
</evidence>
<comment type="caution">
    <text evidence="2">The sequence shown here is derived from an EMBL/GenBank/DDBJ whole genome shotgun (WGS) entry which is preliminary data.</text>
</comment>